<evidence type="ECO:0000313" key="3">
    <source>
        <dbReference type="Proteomes" id="UP000637267"/>
    </source>
</evidence>
<dbReference type="Pfam" id="PF04168">
    <property type="entry name" value="Alpha-E"/>
    <property type="match status" value="1"/>
</dbReference>
<protein>
    <recommendedName>
        <fullName evidence="1">DUF403 domain-containing protein</fullName>
    </recommendedName>
</protein>
<dbReference type="PANTHER" id="PTHR34595">
    <property type="entry name" value="BLR5612 PROTEIN"/>
    <property type="match status" value="1"/>
</dbReference>
<evidence type="ECO:0000259" key="1">
    <source>
        <dbReference type="Pfam" id="PF04168"/>
    </source>
</evidence>
<dbReference type="PANTHER" id="PTHR34595:SF7">
    <property type="entry name" value="SLL1039 PROTEIN"/>
    <property type="match status" value="1"/>
</dbReference>
<evidence type="ECO:0000313" key="2">
    <source>
        <dbReference type="EMBL" id="GGP24006.1"/>
    </source>
</evidence>
<feature type="domain" description="DUF403" evidence="1">
    <location>
        <begin position="2"/>
        <end position="309"/>
    </location>
</feature>
<dbReference type="InterPro" id="IPR051680">
    <property type="entry name" value="ATP-dep_Glu-Cys_Ligase-2"/>
</dbReference>
<dbReference type="Proteomes" id="UP000637267">
    <property type="component" value="Unassembled WGS sequence"/>
</dbReference>
<name>A0ABQ2PFH0_9NEIS</name>
<dbReference type="InterPro" id="IPR007296">
    <property type="entry name" value="DUF403"/>
</dbReference>
<comment type="caution">
    <text evidence="2">The sequence shown here is derived from an EMBL/GenBank/DDBJ whole genome shotgun (WGS) entry which is preliminary data.</text>
</comment>
<dbReference type="EMBL" id="BMLX01000009">
    <property type="protein sequence ID" value="GGP24006.1"/>
    <property type="molecule type" value="Genomic_DNA"/>
</dbReference>
<dbReference type="RefSeq" id="WP_229709149.1">
    <property type="nucleotide sequence ID" value="NZ_BMLX01000009.1"/>
</dbReference>
<accession>A0ABQ2PFH0</accession>
<reference evidence="3" key="1">
    <citation type="journal article" date="2019" name="Int. J. Syst. Evol. Microbiol.">
        <title>The Global Catalogue of Microorganisms (GCM) 10K type strain sequencing project: providing services to taxonomists for standard genome sequencing and annotation.</title>
        <authorList>
            <consortium name="The Broad Institute Genomics Platform"/>
            <consortium name="The Broad Institute Genome Sequencing Center for Infectious Disease"/>
            <person name="Wu L."/>
            <person name="Ma J."/>
        </authorList>
    </citation>
    <scope>NUCLEOTIDE SEQUENCE [LARGE SCALE GENOMIC DNA]</scope>
    <source>
        <strain evidence="3">CGMCC 1.8859</strain>
    </source>
</reference>
<sequence length="312" mass="35393">MMLSRTADHLYWMSRYLERAENLARLLDVSFSLSLLPQSQGARAEMRAPLVITETLDRFSARYPKLTAEALLQFMALDRDNPASIISCIRHARENAHAVRGKITVEMWENINATWLEAKTFEANGIANVGDFFDWVKARSHVFRGIAYGTILRGDAYSFIRLGTFIERADNTARLLDVKASLIAQANKDNPQDAQDYYAWSSLLRALSAYEAYVEMYREGVEMRSVTELLVLSPRLPRSLCACLDAICKIVAQIEGDNGRLVQREAHLLLNDLRFTEVDEILEHGLHEYLSECLVEINALGNTIDEAYLRVA</sequence>
<organism evidence="2 3">
    <name type="scientific">Silvimonas iriomotensis</name>
    <dbReference type="NCBI Taxonomy" id="449662"/>
    <lineage>
        <taxon>Bacteria</taxon>
        <taxon>Pseudomonadati</taxon>
        <taxon>Pseudomonadota</taxon>
        <taxon>Betaproteobacteria</taxon>
        <taxon>Neisseriales</taxon>
        <taxon>Chitinibacteraceae</taxon>
        <taxon>Silvimonas</taxon>
    </lineage>
</organism>
<keyword evidence="3" id="KW-1185">Reference proteome</keyword>
<proteinExistence type="predicted"/>
<gene>
    <name evidence="2" type="ORF">GCM10010970_40060</name>
</gene>